<dbReference type="PANTHER" id="PTHR43022:SF1">
    <property type="entry name" value="PROTEIN SMF"/>
    <property type="match status" value="1"/>
</dbReference>
<dbReference type="GeneID" id="303172537"/>
<evidence type="ECO:0000313" key="3">
    <source>
        <dbReference type="EMBL" id="SJM56057.1"/>
    </source>
</evidence>
<organism evidence="3 4">
    <name type="scientific">Agrococcus casei LMG 22410</name>
    <dbReference type="NCBI Taxonomy" id="1255656"/>
    <lineage>
        <taxon>Bacteria</taxon>
        <taxon>Bacillati</taxon>
        <taxon>Actinomycetota</taxon>
        <taxon>Actinomycetes</taxon>
        <taxon>Micrococcales</taxon>
        <taxon>Microbacteriaceae</taxon>
        <taxon>Agrococcus</taxon>
    </lineage>
</organism>
<keyword evidence="4" id="KW-1185">Reference proteome</keyword>
<dbReference type="Gene3D" id="3.40.50.450">
    <property type="match status" value="1"/>
</dbReference>
<reference evidence="3 4" key="1">
    <citation type="submission" date="2017-02" db="EMBL/GenBank/DDBJ databases">
        <authorList>
            <person name="Peterson S.W."/>
        </authorList>
    </citation>
    <scope>NUCLEOTIDE SEQUENCE [LARGE SCALE GENOMIC DNA]</scope>
    <source>
        <strain evidence="3 4">LMG 22410</strain>
    </source>
</reference>
<dbReference type="InterPro" id="IPR003488">
    <property type="entry name" value="DprA"/>
</dbReference>
<dbReference type="AlphaFoldDB" id="A0A1R4FJM7"/>
<dbReference type="RefSeq" id="WP_086991427.1">
    <property type="nucleotide sequence ID" value="NZ_FUHU01000025.1"/>
</dbReference>
<name>A0A1R4FJM7_9MICO</name>
<evidence type="ECO:0000259" key="2">
    <source>
        <dbReference type="Pfam" id="PF02481"/>
    </source>
</evidence>
<dbReference type="GO" id="GO:0009294">
    <property type="term" value="P:DNA-mediated transformation"/>
    <property type="evidence" value="ECO:0007669"/>
    <property type="project" value="InterPro"/>
</dbReference>
<evidence type="ECO:0000256" key="1">
    <source>
        <dbReference type="ARBA" id="ARBA00006525"/>
    </source>
</evidence>
<accession>A0A1R4FJM7</accession>
<sequence length="314" mass="33287">MTLAATSTTQCHSAHARALTTWLSITEPGDMLAGHLREELGAERTIDMIAEHVPVSAWETALGYQPEQLQNSLEYWQHKYDYDHVSRIIDQSQSLGFELIFPGHPHWPSSLNDLGPATPAGLWARGDASILESLQHSATIAGARAASSYGTETTAEIVKALANDSAAIVTGGSFGIEAQAIRTAICTRANTVTISAGGLDRSYPAAHEGLYENAAEHGVILSESPVGTTPHRWRFLQRNRLLAALSTGTIIPEAGQRSGAINTAAHASILGRALGAVPGPITSATSSGCHRIITEYSATLIAEPKEAVALIQKN</sequence>
<dbReference type="OrthoDB" id="9785707at2"/>
<dbReference type="SUPFAM" id="SSF102405">
    <property type="entry name" value="MCP/YpsA-like"/>
    <property type="match status" value="1"/>
</dbReference>
<protein>
    <submittedName>
        <fullName evidence="3">Rossmann fold nucleotide-binding protein Smf possibly involved in DNA uptake</fullName>
    </submittedName>
</protein>
<proteinExistence type="inferred from homology"/>
<comment type="similarity">
    <text evidence="1">Belongs to the DprA/Smf family.</text>
</comment>
<evidence type="ECO:0000313" key="4">
    <source>
        <dbReference type="Proteomes" id="UP000195787"/>
    </source>
</evidence>
<dbReference type="Proteomes" id="UP000195787">
    <property type="component" value="Unassembled WGS sequence"/>
</dbReference>
<dbReference type="InterPro" id="IPR057666">
    <property type="entry name" value="DrpA_SLOG"/>
</dbReference>
<dbReference type="Pfam" id="PF02481">
    <property type="entry name" value="DNA_processg_A"/>
    <property type="match status" value="1"/>
</dbReference>
<dbReference type="PANTHER" id="PTHR43022">
    <property type="entry name" value="PROTEIN SMF"/>
    <property type="match status" value="1"/>
</dbReference>
<gene>
    <name evidence="3" type="ORF">CZ674_04860</name>
</gene>
<dbReference type="EMBL" id="FUHU01000025">
    <property type="protein sequence ID" value="SJM56057.1"/>
    <property type="molecule type" value="Genomic_DNA"/>
</dbReference>
<feature type="domain" description="Smf/DprA SLOG" evidence="2">
    <location>
        <begin position="99"/>
        <end position="309"/>
    </location>
</feature>